<protein>
    <submittedName>
        <fullName evidence="3">Uncharacterized protein</fullName>
    </submittedName>
</protein>
<evidence type="ECO:0000256" key="1">
    <source>
        <dbReference type="SAM" id="MobiDB-lite"/>
    </source>
</evidence>
<organism evidence="3">
    <name type="scientific">Guillardia theta</name>
    <name type="common">Cryptophyte</name>
    <name type="synonym">Cryptomonas phi</name>
    <dbReference type="NCBI Taxonomy" id="55529"/>
    <lineage>
        <taxon>Eukaryota</taxon>
        <taxon>Cryptophyceae</taxon>
        <taxon>Pyrenomonadales</taxon>
        <taxon>Geminigeraceae</taxon>
        <taxon>Guillardia</taxon>
    </lineage>
</organism>
<dbReference type="AlphaFoldDB" id="A0A7S4JP69"/>
<dbReference type="EMBL" id="HBKN01008476">
    <property type="protein sequence ID" value="CAE2269357.1"/>
    <property type="molecule type" value="Transcribed_RNA"/>
</dbReference>
<reference evidence="3" key="1">
    <citation type="submission" date="2021-01" db="EMBL/GenBank/DDBJ databases">
        <authorList>
            <person name="Corre E."/>
            <person name="Pelletier E."/>
            <person name="Niang G."/>
            <person name="Scheremetjew M."/>
            <person name="Finn R."/>
            <person name="Kale V."/>
            <person name="Holt S."/>
            <person name="Cochrane G."/>
            <person name="Meng A."/>
            <person name="Brown T."/>
            <person name="Cohen L."/>
        </authorList>
    </citation>
    <scope>NUCLEOTIDE SEQUENCE</scope>
    <source>
        <strain evidence="3">CCMP 2712</strain>
    </source>
</reference>
<gene>
    <name evidence="3" type="ORF">GTHE00462_LOCUS6639</name>
</gene>
<sequence>MASWMTQAVEMLKEAGYLPPDPEGMDPALFEERSKKFDTNWRFWSFFITFMAVTTIGSKVFPKDPKPVKKKEDKEAKGKGKDKGKGAEEKKEDTQEAEQPAASPAESTGVLHDLVFKYIPYMVIAFCLVQIVTVAFFPNQKLFFTTQDSQPLVTKVEYYLGSKVLKQVNEQASRKGWTDPLQDPFNGDLASGCRLSFHGPGIEHFKKGEKFQDLQNFFDRAVISDANAWVLSSVSLKGVNDLKTEVLRPYRGVYPLSNSSAGNYVASQVDIIWLSVPEDAVGGQVHVYDRARGDPRGKQSVLDKPDQTVDPEENSNIVVRGDAFYRVLGFRADISQEHMRLLILEQYIVPETLLQQDRWHFSFNCSTQTYKLPASRS</sequence>
<keyword evidence="2" id="KW-1133">Transmembrane helix</keyword>
<feature type="transmembrane region" description="Helical" evidence="2">
    <location>
        <begin position="118"/>
        <end position="137"/>
    </location>
</feature>
<evidence type="ECO:0000256" key="2">
    <source>
        <dbReference type="SAM" id="Phobius"/>
    </source>
</evidence>
<evidence type="ECO:0000313" key="3">
    <source>
        <dbReference type="EMBL" id="CAE2269357.1"/>
    </source>
</evidence>
<accession>A0A7S4JP69</accession>
<keyword evidence="2" id="KW-0812">Transmembrane</keyword>
<proteinExistence type="predicted"/>
<keyword evidence="2" id="KW-0472">Membrane</keyword>
<feature type="compositionally biased region" description="Basic and acidic residues" evidence="1">
    <location>
        <begin position="64"/>
        <end position="94"/>
    </location>
</feature>
<feature type="region of interest" description="Disordered" evidence="1">
    <location>
        <begin position="64"/>
        <end position="105"/>
    </location>
</feature>
<feature type="transmembrane region" description="Helical" evidence="2">
    <location>
        <begin position="43"/>
        <end position="61"/>
    </location>
</feature>
<name>A0A7S4JP69_GUITH</name>